<gene>
    <name evidence="2" type="ORF">CWATWH0003_5132t1</name>
</gene>
<evidence type="ECO:0000313" key="3">
    <source>
        <dbReference type="Proteomes" id="UP000003477"/>
    </source>
</evidence>
<keyword evidence="1 2" id="KW-0560">Oxidoreductase</keyword>
<dbReference type="InterPro" id="IPR012131">
    <property type="entry name" value="Hstdl_DH"/>
</dbReference>
<evidence type="ECO:0000256" key="1">
    <source>
        <dbReference type="ARBA" id="ARBA00023002"/>
    </source>
</evidence>
<name>G5JCH3_CROWT</name>
<dbReference type="GO" id="GO:0046872">
    <property type="term" value="F:metal ion binding"/>
    <property type="evidence" value="ECO:0007669"/>
    <property type="project" value="InterPro"/>
</dbReference>
<sequence length="67" mass="7423">MTAKDLATVKRRAELDIDQVIPIAQEVITAIAQTGDKGLIEYAQKFDYTGATPENIKVTPEEFEQAQ</sequence>
<dbReference type="EMBL" id="AESD01000773">
    <property type="protein sequence ID" value="EHJ10121.1"/>
    <property type="molecule type" value="Genomic_DNA"/>
</dbReference>
<organism evidence="2 3">
    <name type="scientific">Crocosphaera watsonii WH 0003</name>
    <dbReference type="NCBI Taxonomy" id="423471"/>
    <lineage>
        <taxon>Bacteria</taxon>
        <taxon>Bacillati</taxon>
        <taxon>Cyanobacteriota</taxon>
        <taxon>Cyanophyceae</taxon>
        <taxon>Oscillatoriophycideae</taxon>
        <taxon>Chroococcales</taxon>
        <taxon>Aphanothecaceae</taxon>
        <taxon>Crocosphaera</taxon>
    </lineage>
</organism>
<dbReference type="Proteomes" id="UP000003477">
    <property type="component" value="Unassembled WGS sequence"/>
</dbReference>
<protein>
    <submittedName>
        <fullName evidence="2">Histidinol dehydrogenase</fullName>
        <ecNumber evidence="2">1.1.1.23</ecNumber>
    </submittedName>
</protein>
<reference evidence="2 3" key="1">
    <citation type="journal article" date="2011" name="Front. Microbiol.">
        <title>Two Strains of Crocosphaera watsonii with Highly Conserved Genomes are Distinguished by Strain-Specific Features.</title>
        <authorList>
            <person name="Bench S.R."/>
            <person name="Ilikchyan I.N."/>
            <person name="Tripp H.J."/>
            <person name="Zehr J.P."/>
        </authorList>
    </citation>
    <scope>NUCLEOTIDE SEQUENCE [LARGE SCALE GENOMIC DNA]</scope>
    <source>
        <strain evidence="2 3">WH 0003</strain>
    </source>
</reference>
<dbReference type="Gene3D" id="3.40.50.1980">
    <property type="entry name" value="Nitrogenase molybdenum iron protein domain"/>
    <property type="match status" value="1"/>
</dbReference>
<dbReference type="AlphaFoldDB" id="G5JCH3"/>
<accession>G5JCH3</accession>
<feature type="non-terminal residue" evidence="2">
    <location>
        <position position="67"/>
    </location>
</feature>
<proteinExistence type="predicted"/>
<dbReference type="EC" id="1.1.1.23" evidence="2"/>
<evidence type="ECO:0000313" key="2">
    <source>
        <dbReference type="EMBL" id="EHJ10121.1"/>
    </source>
</evidence>
<comment type="caution">
    <text evidence="2">The sequence shown here is derived from an EMBL/GenBank/DDBJ whole genome shotgun (WGS) entry which is preliminary data.</text>
</comment>
<dbReference type="GO" id="GO:0004399">
    <property type="term" value="F:histidinol dehydrogenase activity"/>
    <property type="evidence" value="ECO:0007669"/>
    <property type="project" value="UniProtKB-EC"/>
</dbReference>
<dbReference type="GO" id="GO:0051287">
    <property type="term" value="F:NAD binding"/>
    <property type="evidence" value="ECO:0007669"/>
    <property type="project" value="InterPro"/>
</dbReference>
<dbReference type="Pfam" id="PF00815">
    <property type="entry name" value="Histidinol_dh"/>
    <property type="match status" value="1"/>
</dbReference>